<evidence type="ECO:0000313" key="10">
    <source>
        <dbReference type="EMBL" id="QDQ72634.1"/>
    </source>
</evidence>
<comment type="function">
    <text evidence="1 8">Involved in DNA repair and RecF pathway recombination.</text>
</comment>
<keyword evidence="6 8" id="KW-0234">DNA repair</keyword>
<evidence type="ECO:0000256" key="3">
    <source>
        <dbReference type="ARBA" id="ARBA00021310"/>
    </source>
</evidence>
<dbReference type="SUPFAM" id="SSF50249">
    <property type="entry name" value="Nucleic acid-binding proteins"/>
    <property type="match status" value="1"/>
</dbReference>
<dbReference type="Gene3D" id="1.20.1440.120">
    <property type="entry name" value="Recombination protein O, C-terminal domain"/>
    <property type="match status" value="1"/>
</dbReference>
<dbReference type="InterPro" id="IPR003717">
    <property type="entry name" value="RecO"/>
</dbReference>
<evidence type="ECO:0000256" key="4">
    <source>
        <dbReference type="ARBA" id="ARBA00022763"/>
    </source>
</evidence>
<dbReference type="PANTHER" id="PTHR33991">
    <property type="entry name" value="DNA REPAIR PROTEIN RECO"/>
    <property type="match status" value="1"/>
</dbReference>
<dbReference type="HAMAP" id="MF_00201">
    <property type="entry name" value="RecO"/>
    <property type="match status" value="1"/>
</dbReference>
<sequence length="248" mass="27284">MLRLAAEPAFVLHARAWRETSLLVEVLSEQHGRVGLVARGVRGPKAHQLRAALQPLQHVRFDAVQSGELAQLRSAEALDAAPQLSGDAALAGFYACELLLRLAPRMDPHPGLYRAFGRCRARLGLGEPVAWTLRRFERDVLDELGFGFALDADGDGEAIDPAARYVLDPEHGPRRMREVRGRDEAATGSGLLALAEDREPEDEDLASLRRALRPVFLHHLGGRGLKSWELVGELGRLVPRQKPQRDGA</sequence>
<dbReference type="GO" id="GO:0043590">
    <property type="term" value="C:bacterial nucleoid"/>
    <property type="evidence" value="ECO:0007669"/>
    <property type="project" value="TreeGrafter"/>
</dbReference>
<gene>
    <name evidence="8 10" type="primary">recO</name>
    <name evidence="10" type="ORF">FNZ56_01450</name>
</gene>
<evidence type="ECO:0000256" key="2">
    <source>
        <dbReference type="ARBA" id="ARBA00007452"/>
    </source>
</evidence>
<protein>
    <recommendedName>
        <fullName evidence="3 8">DNA repair protein RecO</fullName>
    </recommendedName>
    <alternativeName>
        <fullName evidence="7 8">Recombination protein O</fullName>
    </alternativeName>
</protein>
<evidence type="ECO:0000256" key="6">
    <source>
        <dbReference type="ARBA" id="ARBA00023204"/>
    </source>
</evidence>
<evidence type="ECO:0000256" key="8">
    <source>
        <dbReference type="HAMAP-Rule" id="MF_00201"/>
    </source>
</evidence>
<evidence type="ECO:0000313" key="11">
    <source>
        <dbReference type="Proteomes" id="UP000315891"/>
    </source>
</evidence>
<dbReference type="GO" id="GO:0006302">
    <property type="term" value="P:double-strand break repair"/>
    <property type="evidence" value="ECO:0007669"/>
    <property type="project" value="TreeGrafter"/>
</dbReference>
<evidence type="ECO:0000256" key="5">
    <source>
        <dbReference type="ARBA" id="ARBA00023172"/>
    </source>
</evidence>
<dbReference type="EMBL" id="CP041742">
    <property type="protein sequence ID" value="QDQ72634.1"/>
    <property type="molecule type" value="Genomic_DNA"/>
</dbReference>
<dbReference type="PANTHER" id="PTHR33991:SF1">
    <property type="entry name" value="DNA REPAIR PROTEIN RECO"/>
    <property type="match status" value="1"/>
</dbReference>
<dbReference type="InterPro" id="IPR022572">
    <property type="entry name" value="DNA_rep/recomb_RecO_N"/>
</dbReference>
<accession>A0A516V293</accession>
<dbReference type="InterPro" id="IPR042242">
    <property type="entry name" value="RecO_C"/>
</dbReference>
<dbReference type="OrthoDB" id="9804792at2"/>
<name>A0A516V293_9GAMM</name>
<dbReference type="NCBIfam" id="TIGR00613">
    <property type="entry name" value="reco"/>
    <property type="match status" value="1"/>
</dbReference>
<dbReference type="GO" id="GO:0006310">
    <property type="term" value="P:DNA recombination"/>
    <property type="evidence" value="ECO:0007669"/>
    <property type="project" value="UniProtKB-UniRule"/>
</dbReference>
<dbReference type="InterPro" id="IPR012340">
    <property type="entry name" value="NA-bd_OB-fold"/>
</dbReference>
<keyword evidence="11" id="KW-1185">Reference proteome</keyword>
<dbReference type="AlphaFoldDB" id="A0A516V293"/>
<evidence type="ECO:0000259" key="9">
    <source>
        <dbReference type="Pfam" id="PF11967"/>
    </source>
</evidence>
<organism evidence="10 11">
    <name type="scientific">Pseudoluteimonas lycopersici</name>
    <dbReference type="NCBI Taxonomy" id="1324796"/>
    <lineage>
        <taxon>Bacteria</taxon>
        <taxon>Pseudomonadati</taxon>
        <taxon>Pseudomonadota</taxon>
        <taxon>Gammaproteobacteria</taxon>
        <taxon>Lysobacterales</taxon>
        <taxon>Lysobacteraceae</taxon>
        <taxon>Pseudoluteimonas</taxon>
    </lineage>
</organism>
<dbReference type="Gene3D" id="2.40.50.140">
    <property type="entry name" value="Nucleic acid-binding proteins"/>
    <property type="match status" value="1"/>
</dbReference>
<feature type="domain" description="DNA replication/recombination mediator RecO N-terminal" evidence="9">
    <location>
        <begin position="7"/>
        <end position="79"/>
    </location>
</feature>
<reference evidence="10 11" key="1">
    <citation type="submission" date="2019-07" db="EMBL/GenBank/DDBJ databases">
        <title>Lysobacter weifangensis sp. nov., isolated from bensulfuron-methyl contaminated farmland soil.</title>
        <authorList>
            <person name="Zhao H."/>
        </authorList>
    </citation>
    <scope>NUCLEOTIDE SEQUENCE [LARGE SCALE GENOMIC DNA]</scope>
    <source>
        <strain evidence="10 11">CC-Bw-6</strain>
    </source>
</reference>
<keyword evidence="5 8" id="KW-0233">DNA recombination</keyword>
<evidence type="ECO:0000256" key="7">
    <source>
        <dbReference type="ARBA" id="ARBA00033409"/>
    </source>
</evidence>
<dbReference type="Pfam" id="PF02565">
    <property type="entry name" value="RecO_C"/>
    <property type="match status" value="1"/>
</dbReference>
<proteinExistence type="inferred from homology"/>
<keyword evidence="4 8" id="KW-0227">DNA damage</keyword>
<dbReference type="Proteomes" id="UP000315891">
    <property type="component" value="Chromosome"/>
</dbReference>
<comment type="similarity">
    <text evidence="2 8">Belongs to the RecO family.</text>
</comment>
<evidence type="ECO:0000256" key="1">
    <source>
        <dbReference type="ARBA" id="ARBA00003065"/>
    </source>
</evidence>
<dbReference type="RefSeq" id="WP_143878149.1">
    <property type="nucleotide sequence ID" value="NZ_BAABLZ010000002.1"/>
</dbReference>
<dbReference type="Pfam" id="PF11967">
    <property type="entry name" value="RecO_N"/>
    <property type="match status" value="1"/>
</dbReference>